<evidence type="ECO:0000313" key="2">
    <source>
        <dbReference type="EMBL" id="SDP10700.1"/>
    </source>
</evidence>
<keyword evidence="3" id="KW-1185">Reference proteome</keyword>
<dbReference type="GO" id="GO:0004392">
    <property type="term" value="F:heme oxygenase (decyclizing) activity"/>
    <property type="evidence" value="ECO:0007669"/>
    <property type="project" value="InterPro"/>
</dbReference>
<dbReference type="Pfam" id="PF01126">
    <property type="entry name" value="Heme_oxygenase"/>
    <property type="match status" value="1"/>
</dbReference>
<evidence type="ECO:0000313" key="3">
    <source>
        <dbReference type="Proteomes" id="UP000199317"/>
    </source>
</evidence>
<dbReference type="SUPFAM" id="SSF48613">
    <property type="entry name" value="Heme oxygenase-like"/>
    <property type="match status" value="1"/>
</dbReference>
<organism evidence="2 3">
    <name type="scientific">Paracidovorax cattleyae</name>
    <dbReference type="NCBI Taxonomy" id="80868"/>
    <lineage>
        <taxon>Bacteria</taxon>
        <taxon>Pseudomonadati</taxon>
        <taxon>Pseudomonadota</taxon>
        <taxon>Betaproteobacteria</taxon>
        <taxon>Burkholderiales</taxon>
        <taxon>Comamonadaceae</taxon>
        <taxon>Paracidovorax</taxon>
    </lineage>
</organism>
<dbReference type="EMBL" id="FNJL01000007">
    <property type="protein sequence ID" value="SDP10700.1"/>
    <property type="molecule type" value="Genomic_DNA"/>
</dbReference>
<reference evidence="3" key="1">
    <citation type="submission" date="2016-10" db="EMBL/GenBank/DDBJ databases">
        <authorList>
            <person name="Varghese N."/>
            <person name="Submissions S."/>
        </authorList>
    </citation>
    <scope>NUCLEOTIDE SEQUENCE [LARGE SCALE GENOMIC DNA]</scope>
    <source>
        <strain evidence="3">DSM 17101</strain>
    </source>
</reference>
<name>A0A1H0Q0V6_9BURK</name>
<accession>A0A1H0Q0V6</accession>
<dbReference type="InterPro" id="IPR016084">
    <property type="entry name" value="Haem_Oase-like_multi-hlx"/>
</dbReference>
<dbReference type="Proteomes" id="UP000199317">
    <property type="component" value="Unassembled WGS sequence"/>
</dbReference>
<feature type="region of interest" description="Disordered" evidence="1">
    <location>
        <begin position="1"/>
        <end position="21"/>
    </location>
</feature>
<sequence length="220" mass="23424">MRPAAPRAPALPGDALRPEGEPAADCLSALRDATRTRHERLDAALPIASPGATLEDYVRHACALAAWLQTLSPLLGVLDDGASAWRLDDPARRNALRDDLADAAAPLPPCAAPGARAAIESALVPFPGRHAAVAWGMAYVVEGSQLGGQWLYRQLAQPLAPHPLRYLQGSGTRTAERWKDFTARLARNVRTPADIEAACAGARAAFDALQRLYDPQETSA</sequence>
<feature type="compositionally biased region" description="Low complexity" evidence="1">
    <location>
        <begin position="1"/>
        <end position="15"/>
    </location>
</feature>
<dbReference type="CDD" id="cd19166">
    <property type="entry name" value="HemeO-bac"/>
    <property type="match status" value="1"/>
</dbReference>
<dbReference type="Gene3D" id="1.20.910.10">
    <property type="entry name" value="Heme oxygenase-like"/>
    <property type="match status" value="1"/>
</dbReference>
<dbReference type="InterPro" id="IPR016053">
    <property type="entry name" value="Haem_Oase-like"/>
</dbReference>
<gene>
    <name evidence="2" type="ORF">SAMN04489708_107129</name>
</gene>
<dbReference type="GO" id="GO:0006788">
    <property type="term" value="P:heme oxidation"/>
    <property type="evidence" value="ECO:0007669"/>
    <property type="project" value="InterPro"/>
</dbReference>
<proteinExistence type="predicted"/>
<protein>
    <submittedName>
        <fullName evidence="2">Heme oxygenase</fullName>
    </submittedName>
</protein>
<dbReference type="RefSeq" id="WP_225979312.1">
    <property type="nucleotide sequence ID" value="NZ_CP028290.1"/>
</dbReference>
<dbReference type="AlphaFoldDB" id="A0A1H0Q0V6"/>
<evidence type="ECO:0000256" key="1">
    <source>
        <dbReference type="SAM" id="MobiDB-lite"/>
    </source>
</evidence>